<feature type="chain" id="PRO_5042022593" description="Protease inhibitor" evidence="1">
    <location>
        <begin position="19"/>
        <end position="102"/>
    </location>
</feature>
<evidence type="ECO:0000256" key="1">
    <source>
        <dbReference type="SAM" id="SignalP"/>
    </source>
</evidence>
<feature type="signal peptide" evidence="1">
    <location>
        <begin position="1"/>
        <end position="18"/>
    </location>
</feature>
<dbReference type="Proteomes" id="UP001231518">
    <property type="component" value="Chromosome 22"/>
</dbReference>
<gene>
    <name evidence="2" type="ORF">PYW07_009211</name>
</gene>
<evidence type="ECO:0000313" key="3">
    <source>
        <dbReference type="Proteomes" id="UP001231518"/>
    </source>
</evidence>
<keyword evidence="3" id="KW-1185">Reference proteome</keyword>
<dbReference type="AlphaFoldDB" id="A0AAD7YBT5"/>
<dbReference type="InterPro" id="IPR036084">
    <property type="entry name" value="Ser_inhib-like_sf"/>
</dbReference>
<name>A0AAD7YBT5_MYTSE</name>
<accession>A0AAD7YBT5</accession>
<organism evidence="2 3">
    <name type="scientific">Mythimna separata</name>
    <name type="common">Oriental armyworm</name>
    <name type="synonym">Pseudaletia separata</name>
    <dbReference type="NCBI Taxonomy" id="271217"/>
    <lineage>
        <taxon>Eukaryota</taxon>
        <taxon>Metazoa</taxon>
        <taxon>Ecdysozoa</taxon>
        <taxon>Arthropoda</taxon>
        <taxon>Hexapoda</taxon>
        <taxon>Insecta</taxon>
        <taxon>Pterygota</taxon>
        <taxon>Neoptera</taxon>
        <taxon>Endopterygota</taxon>
        <taxon>Lepidoptera</taxon>
        <taxon>Glossata</taxon>
        <taxon>Ditrysia</taxon>
        <taxon>Noctuoidea</taxon>
        <taxon>Noctuidae</taxon>
        <taxon>Noctuinae</taxon>
        <taxon>Hadenini</taxon>
        <taxon>Mythimna</taxon>
    </lineage>
</organism>
<dbReference type="EMBL" id="JARGEI010000024">
    <property type="protein sequence ID" value="KAJ8709385.1"/>
    <property type="molecule type" value="Genomic_DNA"/>
</dbReference>
<comment type="caution">
    <text evidence="2">The sequence shown here is derived from an EMBL/GenBank/DDBJ whole genome shotgun (WGS) entry which is preliminary data.</text>
</comment>
<protein>
    <recommendedName>
        <fullName evidence="4">Protease inhibitor</fullName>
    </recommendedName>
</protein>
<evidence type="ECO:0008006" key="4">
    <source>
        <dbReference type="Google" id="ProtNLM"/>
    </source>
</evidence>
<proteinExistence type="predicted"/>
<sequence length="102" mass="10878">MKFLVAVCVLAFVALASCGTKTHSRGCQYILGRCYKECEEGTHAYAVGCAAVTPEPTCDEPNPVEGKGILCDYSSCYCDAPTVRDSVSGKCVKVEDCPKKAE</sequence>
<dbReference type="PROSITE" id="PS51257">
    <property type="entry name" value="PROKAR_LIPOPROTEIN"/>
    <property type="match status" value="1"/>
</dbReference>
<keyword evidence="1" id="KW-0732">Signal</keyword>
<dbReference type="SUPFAM" id="SSF57567">
    <property type="entry name" value="Serine protease inhibitors"/>
    <property type="match status" value="1"/>
</dbReference>
<reference evidence="2" key="1">
    <citation type="submission" date="2023-03" db="EMBL/GenBank/DDBJ databases">
        <title>Chromosome-level genomes of two armyworms, Mythimna separata and Mythimna loreyi, provide insights into the biosynthesis and reception of sex pheromones.</title>
        <authorList>
            <person name="Zhao H."/>
        </authorList>
    </citation>
    <scope>NUCLEOTIDE SEQUENCE</scope>
    <source>
        <strain evidence="2">BeijingLab</strain>
        <tissue evidence="2">Pupa</tissue>
    </source>
</reference>
<evidence type="ECO:0000313" key="2">
    <source>
        <dbReference type="EMBL" id="KAJ8709385.1"/>
    </source>
</evidence>